<name>A0A7U4LFW7_9SPHN</name>
<dbReference type="Proteomes" id="UP000032300">
    <property type="component" value="Chromosome"/>
</dbReference>
<evidence type="ECO:0000313" key="2">
    <source>
        <dbReference type="EMBL" id="AJP72954.1"/>
    </source>
</evidence>
<accession>A0A7U4LFW7</accession>
<evidence type="ECO:0000313" key="3">
    <source>
        <dbReference type="Proteomes" id="UP000032300"/>
    </source>
</evidence>
<reference evidence="2 3" key="2">
    <citation type="submission" date="2015-02" db="EMBL/GenBank/DDBJ databases">
        <title>The complete genome of Sphingomonas hengshuiensis sp. WHSC-8 isolated from soil of Hengshui Lake.</title>
        <authorList>
            <person name="Wei S."/>
            <person name="Guo J."/>
            <person name="Su C."/>
            <person name="Wu R."/>
            <person name="Zhang Z."/>
            <person name="Liang K."/>
            <person name="Li H."/>
            <person name="Wang T."/>
            <person name="Liu H."/>
            <person name="Zhang C."/>
            <person name="Li Z."/>
            <person name="Wang Q."/>
            <person name="Meng J."/>
        </authorList>
    </citation>
    <scope>NUCLEOTIDE SEQUENCE [LARGE SCALE GENOMIC DNA]</scope>
    <source>
        <strain evidence="2 3">WHSC-8</strain>
    </source>
</reference>
<keyword evidence="3" id="KW-1185">Reference proteome</keyword>
<gene>
    <name evidence="2" type="ORF">TS85_15875</name>
</gene>
<organism evidence="2 3">
    <name type="scientific">Sphingomonas hengshuiensis</name>
    <dbReference type="NCBI Taxonomy" id="1609977"/>
    <lineage>
        <taxon>Bacteria</taxon>
        <taxon>Pseudomonadati</taxon>
        <taxon>Pseudomonadota</taxon>
        <taxon>Alphaproteobacteria</taxon>
        <taxon>Sphingomonadales</taxon>
        <taxon>Sphingomonadaceae</taxon>
        <taxon>Sphingomonas</taxon>
    </lineage>
</organism>
<dbReference type="AlphaFoldDB" id="A0A7U4LFW7"/>
<protein>
    <submittedName>
        <fullName evidence="2">Uncharacterized protein</fullName>
    </submittedName>
</protein>
<reference evidence="2 3" key="1">
    <citation type="journal article" date="2015" name="Int. J. Syst. Evol. Microbiol.">
        <title>Sphingomonas hengshuiensis sp. nov., isolated from lake wetland.</title>
        <authorList>
            <person name="Wei S."/>
            <person name="Wang T."/>
            <person name="Liu H."/>
            <person name="Zhang C."/>
            <person name="Guo J."/>
            <person name="Wang Q."/>
            <person name="Liang K."/>
            <person name="Zhang Z."/>
        </authorList>
    </citation>
    <scope>NUCLEOTIDE SEQUENCE [LARGE SCALE GENOMIC DNA]</scope>
    <source>
        <strain evidence="2 3">WHSC-8</strain>
    </source>
</reference>
<feature type="region of interest" description="Disordered" evidence="1">
    <location>
        <begin position="56"/>
        <end position="85"/>
    </location>
</feature>
<sequence>MSALPEIPDSVTTLDELGRWIDSACAGGLAESLADRMRLTVAVMDRAVLIGERLRAETATDTPAAPPAGASSSPSFAQPENDDAV</sequence>
<dbReference type="EMBL" id="CP010836">
    <property type="protein sequence ID" value="AJP72954.1"/>
    <property type="molecule type" value="Genomic_DNA"/>
</dbReference>
<proteinExistence type="predicted"/>
<evidence type="ECO:0000256" key="1">
    <source>
        <dbReference type="SAM" id="MobiDB-lite"/>
    </source>
</evidence>
<dbReference type="KEGG" id="sphi:TS85_15875"/>
<dbReference type="RefSeq" id="WP_044333555.1">
    <property type="nucleotide sequence ID" value="NZ_CP010836.1"/>
</dbReference>